<evidence type="ECO:0000256" key="2">
    <source>
        <dbReference type="ARBA" id="ARBA00007991"/>
    </source>
</evidence>
<dbReference type="PANTHER" id="PTHR12363">
    <property type="entry name" value="TRANSPORTIN 3 AND IMPORTIN 13"/>
    <property type="match status" value="1"/>
</dbReference>
<dbReference type="Pfam" id="PF08389">
    <property type="entry name" value="Xpo1"/>
    <property type="match status" value="1"/>
</dbReference>
<feature type="domain" description="Exportin-1/Importin-beta-like" evidence="6">
    <location>
        <begin position="18"/>
        <end position="117"/>
    </location>
</feature>
<evidence type="ECO:0000256" key="1">
    <source>
        <dbReference type="ARBA" id="ARBA00004123"/>
    </source>
</evidence>
<keyword evidence="3" id="KW-0813">Transport</keyword>
<comment type="similarity">
    <text evidence="2">Belongs to the importin beta family.</text>
</comment>
<evidence type="ECO:0000256" key="5">
    <source>
        <dbReference type="ARBA" id="ARBA00023242"/>
    </source>
</evidence>
<dbReference type="Proteomes" id="UP000242146">
    <property type="component" value="Unassembled WGS sequence"/>
</dbReference>
<dbReference type="AlphaFoldDB" id="A0A1X2GBW7"/>
<organism evidence="7 8">
    <name type="scientific">Hesseltinella vesiculosa</name>
    <dbReference type="NCBI Taxonomy" id="101127"/>
    <lineage>
        <taxon>Eukaryota</taxon>
        <taxon>Fungi</taxon>
        <taxon>Fungi incertae sedis</taxon>
        <taxon>Mucoromycota</taxon>
        <taxon>Mucoromycotina</taxon>
        <taxon>Mucoromycetes</taxon>
        <taxon>Mucorales</taxon>
        <taxon>Cunninghamellaceae</taxon>
        <taxon>Hesseltinella</taxon>
    </lineage>
</organism>
<dbReference type="GO" id="GO:0005737">
    <property type="term" value="C:cytoplasm"/>
    <property type="evidence" value="ECO:0007669"/>
    <property type="project" value="TreeGrafter"/>
</dbReference>
<dbReference type="PANTHER" id="PTHR12363:SF33">
    <property type="entry name" value="IMPORTIN-13"/>
    <property type="match status" value="1"/>
</dbReference>
<proteinExistence type="inferred from homology"/>
<gene>
    <name evidence="7" type="ORF">DM01DRAFT_1363853</name>
</gene>
<evidence type="ECO:0000256" key="4">
    <source>
        <dbReference type="ARBA" id="ARBA00022927"/>
    </source>
</evidence>
<dbReference type="EMBL" id="MCGT01000026">
    <property type="protein sequence ID" value="ORX49415.1"/>
    <property type="molecule type" value="Genomic_DNA"/>
</dbReference>
<reference evidence="7 8" key="1">
    <citation type="submission" date="2016-07" db="EMBL/GenBank/DDBJ databases">
        <title>Pervasive Adenine N6-methylation of Active Genes in Fungi.</title>
        <authorList>
            <consortium name="DOE Joint Genome Institute"/>
            <person name="Mondo S.J."/>
            <person name="Dannebaum R.O."/>
            <person name="Kuo R.C."/>
            <person name="Labutti K."/>
            <person name="Haridas S."/>
            <person name="Kuo A."/>
            <person name="Salamov A."/>
            <person name="Ahrendt S.R."/>
            <person name="Lipzen A."/>
            <person name="Sullivan W."/>
            <person name="Andreopoulos W.B."/>
            <person name="Clum A."/>
            <person name="Lindquist E."/>
            <person name="Daum C."/>
            <person name="Ramamoorthy G.K."/>
            <person name="Gryganskyi A."/>
            <person name="Culley D."/>
            <person name="Magnuson J.K."/>
            <person name="James T.Y."/>
            <person name="O'Malley M.A."/>
            <person name="Stajich J.E."/>
            <person name="Spatafora J.W."/>
            <person name="Visel A."/>
            <person name="Grigoriev I.V."/>
        </authorList>
    </citation>
    <scope>NUCLEOTIDE SEQUENCE [LARGE SCALE GENOMIC DNA]</scope>
    <source>
        <strain evidence="7 8">NRRL 3301</strain>
    </source>
</reference>
<protein>
    <recommendedName>
        <fullName evidence="6">Exportin-1/Importin-beta-like domain-containing protein</fullName>
    </recommendedName>
</protein>
<dbReference type="Gene3D" id="1.25.10.10">
    <property type="entry name" value="Leucine-rich Repeat Variant"/>
    <property type="match status" value="1"/>
</dbReference>
<comment type="subcellular location">
    <subcellularLocation>
        <location evidence="1">Nucleus</location>
    </subcellularLocation>
</comment>
<dbReference type="InterPro" id="IPR011989">
    <property type="entry name" value="ARM-like"/>
</dbReference>
<dbReference type="STRING" id="101127.A0A1X2GBW7"/>
<dbReference type="GO" id="GO:0006606">
    <property type="term" value="P:protein import into nucleus"/>
    <property type="evidence" value="ECO:0007669"/>
    <property type="project" value="TreeGrafter"/>
</dbReference>
<dbReference type="InterPro" id="IPR013598">
    <property type="entry name" value="Exportin-1/Importin-b-like"/>
</dbReference>
<comment type="caution">
    <text evidence="7">The sequence shown here is derived from an EMBL/GenBank/DDBJ whole genome shotgun (WGS) entry which is preliminary data.</text>
</comment>
<name>A0A1X2GBW7_9FUNG</name>
<dbReference type="InterPro" id="IPR016024">
    <property type="entry name" value="ARM-type_fold"/>
</dbReference>
<dbReference type="SUPFAM" id="SSF48371">
    <property type="entry name" value="ARM repeat"/>
    <property type="match status" value="1"/>
</dbReference>
<evidence type="ECO:0000313" key="7">
    <source>
        <dbReference type="EMBL" id="ORX49415.1"/>
    </source>
</evidence>
<evidence type="ECO:0000256" key="3">
    <source>
        <dbReference type="ARBA" id="ARBA00022448"/>
    </source>
</evidence>
<keyword evidence="5" id="KW-0539">Nucleus</keyword>
<keyword evidence="8" id="KW-1185">Reference proteome</keyword>
<sequence>MSSPRQASFLVPIRSKSKLLATVILEYLTLLPQEVSNADLTGTRRVQILQECKDAIPLVLSTLATLLHQSQSTEIALKCFASWIQYGIDIEQAYPLLEQTMKLLVSNDDVLEVAAEALIEGMQQSTWSNYQNFRNGLLVSFTSDAIMLKCKTSLEEEDEILGRALAKLLTTFAETYVDDIAGQLALPEIRNLMTMILQLTGFPGFYPVDQAVSEIPLNFWFMLQETLFDQGLIPVRHAAAIPDGDDDISLTQPTDNEQLAWNRQCGETALALYRDLLGIIEQKSVFPGSSVWQSWTKAVVVTWTNHIFAYMQQGATLPLEASLFCLRMVSEEIPASENDHISKLFASTFLSQLASDPNIRLRNTCLGLLGSLADWLNEHPQYLVSAMNFIVPCMGEPRLSMQAANSFANICNTCRASLIDNLDSLMAVYGSTSASTMEPLAMHKVVESVAAVIQVLPIERSLRPLMTLTASIFQAIEYGFQQDQEMARTTMLSQLKNLTACCKGIQSPDDDYASLSERNRQFDAFASGQLSAMCTQVEGFQETTASLQHVIQQCMLHWSKDEDIARILTQFLEAGIRSMSPLLTLTFSDLTHLIDSGYKAGRFAYWLETTSLVITVYGGHPPHLPVLCSLFDSLTTCTFQGITSTAGKNKSME</sequence>
<keyword evidence="4" id="KW-0653">Protein transport</keyword>
<evidence type="ECO:0000259" key="6">
    <source>
        <dbReference type="Pfam" id="PF08389"/>
    </source>
</evidence>
<evidence type="ECO:0000313" key="8">
    <source>
        <dbReference type="Proteomes" id="UP000242146"/>
    </source>
</evidence>
<accession>A0A1X2GBW7</accession>
<dbReference type="GO" id="GO:0005634">
    <property type="term" value="C:nucleus"/>
    <property type="evidence" value="ECO:0007669"/>
    <property type="project" value="UniProtKB-SubCell"/>
</dbReference>
<dbReference type="OrthoDB" id="2016913at2759"/>
<dbReference type="InterPro" id="IPR051345">
    <property type="entry name" value="Importin_beta-like_NTR"/>
</dbReference>
<dbReference type="Pfam" id="PF24140">
    <property type="entry name" value="TPR_TNPO3_IPO13_3rd"/>
    <property type="match status" value="1"/>
</dbReference>
<dbReference type="InterPro" id="IPR057942">
    <property type="entry name" value="TPR_TNPO3_IPO13_3rd"/>
</dbReference>